<keyword evidence="1" id="KW-0472">Membrane</keyword>
<keyword evidence="3" id="KW-1185">Reference proteome</keyword>
<organism evidence="2 3">
    <name type="scientific">Bythopirellula goksoeyrii</name>
    <dbReference type="NCBI Taxonomy" id="1400387"/>
    <lineage>
        <taxon>Bacteria</taxon>
        <taxon>Pseudomonadati</taxon>
        <taxon>Planctomycetota</taxon>
        <taxon>Planctomycetia</taxon>
        <taxon>Pirellulales</taxon>
        <taxon>Lacipirellulaceae</taxon>
        <taxon>Bythopirellula</taxon>
    </lineage>
</organism>
<keyword evidence="1" id="KW-0812">Transmembrane</keyword>
<proteinExistence type="predicted"/>
<dbReference type="Proteomes" id="UP000323917">
    <property type="component" value="Chromosome"/>
</dbReference>
<evidence type="ECO:0000313" key="2">
    <source>
        <dbReference type="EMBL" id="QEG37727.1"/>
    </source>
</evidence>
<dbReference type="KEGG" id="bgok:Pr1d_50740"/>
<feature type="transmembrane region" description="Helical" evidence="1">
    <location>
        <begin position="20"/>
        <end position="40"/>
    </location>
</feature>
<gene>
    <name evidence="2" type="ORF">Pr1d_50740</name>
</gene>
<keyword evidence="1" id="KW-1133">Transmembrane helix</keyword>
<name>A0A5B9QFA2_9BACT</name>
<reference evidence="2 3" key="1">
    <citation type="submission" date="2019-08" db="EMBL/GenBank/DDBJ databases">
        <title>Deep-cultivation of Planctomycetes and their phenomic and genomic characterization uncovers novel biology.</title>
        <authorList>
            <person name="Wiegand S."/>
            <person name="Jogler M."/>
            <person name="Boedeker C."/>
            <person name="Pinto D."/>
            <person name="Vollmers J."/>
            <person name="Rivas-Marin E."/>
            <person name="Kohn T."/>
            <person name="Peeters S.H."/>
            <person name="Heuer A."/>
            <person name="Rast P."/>
            <person name="Oberbeckmann S."/>
            <person name="Bunk B."/>
            <person name="Jeske O."/>
            <person name="Meyerdierks A."/>
            <person name="Storesund J.E."/>
            <person name="Kallscheuer N."/>
            <person name="Luecker S."/>
            <person name="Lage O.M."/>
            <person name="Pohl T."/>
            <person name="Merkel B.J."/>
            <person name="Hornburger P."/>
            <person name="Mueller R.-W."/>
            <person name="Bruemmer F."/>
            <person name="Labrenz M."/>
            <person name="Spormann A.M."/>
            <person name="Op den Camp H."/>
            <person name="Overmann J."/>
            <person name="Amann R."/>
            <person name="Jetten M.S.M."/>
            <person name="Mascher T."/>
            <person name="Medema M.H."/>
            <person name="Devos D.P."/>
            <person name="Kaster A.-K."/>
            <person name="Ovreas L."/>
            <person name="Rohde M."/>
            <person name="Galperin M.Y."/>
            <person name="Jogler C."/>
        </authorList>
    </citation>
    <scope>NUCLEOTIDE SEQUENCE [LARGE SCALE GENOMIC DNA]</scope>
    <source>
        <strain evidence="2 3">Pr1d</strain>
    </source>
</reference>
<evidence type="ECO:0000313" key="3">
    <source>
        <dbReference type="Proteomes" id="UP000323917"/>
    </source>
</evidence>
<sequence length="102" mass="11805">MVVGGCWMVRRIMRAEVGPGMLRLFENLCAFVFLLFNYLLRRRFESLQLVGGTRFTKLSTSSFRGSFVKQYSSHGLSIVLRCSRIGDREFTERMCLQPSIEI</sequence>
<dbReference type="EMBL" id="CP042913">
    <property type="protein sequence ID" value="QEG37727.1"/>
    <property type="molecule type" value="Genomic_DNA"/>
</dbReference>
<accession>A0A5B9QFA2</accession>
<evidence type="ECO:0000256" key="1">
    <source>
        <dbReference type="SAM" id="Phobius"/>
    </source>
</evidence>
<protein>
    <submittedName>
        <fullName evidence="2">Uncharacterized protein</fullName>
    </submittedName>
</protein>
<dbReference type="AlphaFoldDB" id="A0A5B9QFA2"/>